<dbReference type="SUPFAM" id="SSF53448">
    <property type="entry name" value="Nucleotide-diphospho-sugar transferases"/>
    <property type="match status" value="1"/>
</dbReference>
<dbReference type="Proteomes" id="UP000198635">
    <property type="component" value="Unassembled WGS sequence"/>
</dbReference>
<name>A0A1I4A2D8_9BACT</name>
<dbReference type="STRING" id="52560.SAMN04488082_1299"/>
<dbReference type="GO" id="GO:0016779">
    <property type="term" value="F:nucleotidyltransferase activity"/>
    <property type="evidence" value="ECO:0007669"/>
    <property type="project" value="UniProtKB-KW"/>
</dbReference>
<keyword evidence="2" id="KW-0808">Transferase</keyword>
<dbReference type="AlphaFoldDB" id="A0A1I4A2D8"/>
<dbReference type="RefSeq" id="WP_245751149.1">
    <property type="nucleotide sequence ID" value="NZ_FORX01000029.1"/>
</dbReference>
<proteinExistence type="predicted"/>
<sequence>MTEGGERFGAVILAAGFSSRMGDFKPLMDLGGMTVLERCVRMFRDAGVERVLVVTGHRAPEVRAEAGRLGVPTIHNEEYGKGMFSSVRRAVSAMSEHDAFFLLPVDIPLVRPSTVTALLDEYDGRIAFPVFEGERGHPPLIPAALIPAILEHDGRGGLKTLLEGYPALDVPVWDRGILLDADTMADFALLEGRAARLHIGDRGEALALAAQSMPERGLAHGRAVATVALRLGGELNRHGGNLDPDLIHNAALLHDVAKGCPGHEAAGGELLAHFGLSGLSAIVAAHRDVPPPTSGVLTEKEVVCLADKLVRCDRRVAVRDRFGEKLALYRCDEEACAAIRGRMENALALAALVEAASGQRIEEILQGVPA</sequence>
<dbReference type="CDD" id="cd04182">
    <property type="entry name" value="GT_2_like_f"/>
    <property type="match status" value="1"/>
</dbReference>
<evidence type="ECO:0000259" key="1">
    <source>
        <dbReference type="SMART" id="SM00471"/>
    </source>
</evidence>
<organism evidence="2 3">
    <name type="scientific">Desulfomicrobium apsheronum</name>
    <dbReference type="NCBI Taxonomy" id="52560"/>
    <lineage>
        <taxon>Bacteria</taxon>
        <taxon>Pseudomonadati</taxon>
        <taxon>Thermodesulfobacteriota</taxon>
        <taxon>Desulfovibrionia</taxon>
        <taxon>Desulfovibrionales</taxon>
        <taxon>Desulfomicrobiaceae</taxon>
        <taxon>Desulfomicrobium</taxon>
    </lineage>
</organism>
<dbReference type="NCBIfam" id="NF045665">
    <property type="entry name" value="NTPtran_DVU1551"/>
    <property type="match status" value="1"/>
</dbReference>
<dbReference type="EMBL" id="FORX01000029">
    <property type="protein sequence ID" value="SFK50400.1"/>
    <property type="molecule type" value="Genomic_DNA"/>
</dbReference>
<dbReference type="CDD" id="cd00077">
    <property type="entry name" value="HDc"/>
    <property type="match status" value="1"/>
</dbReference>
<feature type="domain" description="HD/PDEase" evidence="1">
    <location>
        <begin position="213"/>
        <end position="321"/>
    </location>
</feature>
<dbReference type="PANTHER" id="PTHR43777">
    <property type="entry name" value="MOLYBDENUM COFACTOR CYTIDYLYLTRANSFERASE"/>
    <property type="match status" value="1"/>
</dbReference>
<evidence type="ECO:0000313" key="3">
    <source>
        <dbReference type="Proteomes" id="UP000198635"/>
    </source>
</evidence>
<dbReference type="Pfam" id="PF01966">
    <property type="entry name" value="HD"/>
    <property type="match status" value="1"/>
</dbReference>
<dbReference type="InterPro" id="IPR054703">
    <property type="entry name" value="Mop-rel"/>
</dbReference>
<protein>
    <submittedName>
        <fullName evidence="2">CTP:molybdopterin cytidylyltransferase MocA</fullName>
    </submittedName>
</protein>
<evidence type="ECO:0000313" key="2">
    <source>
        <dbReference type="EMBL" id="SFK50400.1"/>
    </source>
</evidence>
<reference evidence="3" key="1">
    <citation type="submission" date="2016-10" db="EMBL/GenBank/DDBJ databases">
        <authorList>
            <person name="Varghese N."/>
            <person name="Submissions S."/>
        </authorList>
    </citation>
    <scope>NUCLEOTIDE SEQUENCE [LARGE SCALE GENOMIC DNA]</scope>
    <source>
        <strain evidence="3">DSM 5918</strain>
    </source>
</reference>
<dbReference type="Gene3D" id="3.90.550.10">
    <property type="entry name" value="Spore Coat Polysaccharide Biosynthesis Protein SpsA, Chain A"/>
    <property type="match status" value="1"/>
</dbReference>
<gene>
    <name evidence="2" type="ORF">SAMN04488082_1299</name>
</gene>
<accession>A0A1I4A2D8</accession>
<dbReference type="InterPro" id="IPR029044">
    <property type="entry name" value="Nucleotide-diphossugar_trans"/>
</dbReference>
<dbReference type="Pfam" id="PF12804">
    <property type="entry name" value="NTP_transf_3"/>
    <property type="match status" value="1"/>
</dbReference>
<dbReference type="InterPro" id="IPR025877">
    <property type="entry name" value="MobA-like_NTP_Trfase"/>
</dbReference>
<dbReference type="SMART" id="SM00471">
    <property type="entry name" value="HDc"/>
    <property type="match status" value="1"/>
</dbReference>
<dbReference type="PANTHER" id="PTHR43777:SF1">
    <property type="entry name" value="MOLYBDENUM COFACTOR CYTIDYLYLTRANSFERASE"/>
    <property type="match status" value="1"/>
</dbReference>
<dbReference type="SUPFAM" id="SSF109604">
    <property type="entry name" value="HD-domain/PDEase-like"/>
    <property type="match status" value="1"/>
</dbReference>
<keyword evidence="2" id="KW-0548">Nucleotidyltransferase</keyword>
<dbReference type="InterPro" id="IPR003607">
    <property type="entry name" value="HD/PDEase_dom"/>
</dbReference>
<dbReference type="Gene3D" id="1.10.3210.10">
    <property type="entry name" value="Hypothetical protein af1432"/>
    <property type="match status" value="1"/>
</dbReference>
<keyword evidence="3" id="KW-1185">Reference proteome</keyword>
<dbReference type="InterPro" id="IPR006674">
    <property type="entry name" value="HD_domain"/>
</dbReference>